<dbReference type="InParanoid" id="A0A067RBM0"/>
<dbReference type="Proteomes" id="UP000027135">
    <property type="component" value="Unassembled WGS sequence"/>
</dbReference>
<sequence length="172" mass="19389">MGEVEELALESRGCVVSYSSSSCGSYDECSKIIDGQRNTYWCTTGLYPQVFILTFPNPVIISSVKIRSYFVRLISLEKSSAESPQRFEYVCETELDVTDHCHQVESLHEAKFIARHLRFTIKSGYDHICAVYRVEVHGVQNKSGGDEIRDDETDIPESVGLVTTPKRQAGRN</sequence>
<dbReference type="PANTHER" id="PTHR33906">
    <property type="entry name" value="INTRAFLAGELLAR TRANSPORT PROTEIN 25 HOMOLOG"/>
    <property type="match status" value="1"/>
</dbReference>
<dbReference type="GO" id="GO:0005929">
    <property type="term" value="C:cilium"/>
    <property type="evidence" value="ECO:0007669"/>
    <property type="project" value="TreeGrafter"/>
</dbReference>
<dbReference type="PANTHER" id="PTHR33906:SF1">
    <property type="entry name" value="INTRAFLAGELLAR TRANSPORT PROTEIN 25 HOMOLOG"/>
    <property type="match status" value="1"/>
</dbReference>
<keyword evidence="3" id="KW-1185">Reference proteome</keyword>
<protein>
    <submittedName>
        <fullName evidence="2">Heat shock protein beta-11</fullName>
    </submittedName>
</protein>
<dbReference type="InterPro" id="IPR008979">
    <property type="entry name" value="Galactose-bd-like_sf"/>
</dbReference>
<dbReference type="STRING" id="136037.A0A067RBM0"/>
<organism evidence="2 3">
    <name type="scientific">Zootermopsis nevadensis</name>
    <name type="common">Dampwood termite</name>
    <dbReference type="NCBI Taxonomy" id="136037"/>
    <lineage>
        <taxon>Eukaryota</taxon>
        <taxon>Metazoa</taxon>
        <taxon>Ecdysozoa</taxon>
        <taxon>Arthropoda</taxon>
        <taxon>Hexapoda</taxon>
        <taxon>Insecta</taxon>
        <taxon>Pterygota</taxon>
        <taxon>Neoptera</taxon>
        <taxon>Polyneoptera</taxon>
        <taxon>Dictyoptera</taxon>
        <taxon>Blattodea</taxon>
        <taxon>Blattoidea</taxon>
        <taxon>Termitoidae</taxon>
        <taxon>Termopsidae</taxon>
        <taxon>Zootermopsis</taxon>
    </lineage>
</organism>
<evidence type="ECO:0000313" key="2">
    <source>
        <dbReference type="EMBL" id="KDR21271.1"/>
    </source>
</evidence>
<feature type="domain" description="SUN" evidence="1">
    <location>
        <begin position="53"/>
        <end position="139"/>
    </location>
</feature>
<keyword evidence="2" id="KW-0346">Stress response</keyword>
<accession>A0A067RBM0</accession>
<reference evidence="2 3" key="1">
    <citation type="journal article" date="2014" name="Nat. Commun.">
        <title>Molecular traces of alternative social organization in a termite genome.</title>
        <authorList>
            <person name="Terrapon N."/>
            <person name="Li C."/>
            <person name="Robertson H.M."/>
            <person name="Ji L."/>
            <person name="Meng X."/>
            <person name="Booth W."/>
            <person name="Chen Z."/>
            <person name="Childers C.P."/>
            <person name="Glastad K.M."/>
            <person name="Gokhale K."/>
            <person name="Gowin J."/>
            <person name="Gronenberg W."/>
            <person name="Hermansen R.A."/>
            <person name="Hu H."/>
            <person name="Hunt B.G."/>
            <person name="Huylmans A.K."/>
            <person name="Khalil S.M."/>
            <person name="Mitchell R.D."/>
            <person name="Munoz-Torres M.C."/>
            <person name="Mustard J.A."/>
            <person name="Pan H."/>
            <person name="Reese J.T."/>
            <person name="Scharf M.E."/>
            <person name="Sun F."/>
            <person name="Vogel H."/>
            <person name="Xiao J."/>
            <person name="Yang W."/>
            <person name="Yang Z."/>
            <person name="Yang Z."/>
            <person name="Zhou J."/>
            <person name="Zhu J."/>
            <person name="Brent C.S."/>
            <person name="Elsik C.G."/>
            <person name="Goodisman M.A."/>
            <person name="Liberles D.A."/>
            <person name="Roe R.M."/>
            <person name="Vargo E.L."/>
            <person name="Vilcinskas A."/>
            <person name="Wang J."/>
            <person name="Bornberg-Bauer E."/>
            <person name="Korb J."/>
            <person name="Zhang G."/>
            <person name="Liebig J."/>
        </authorList>
    </citation>
    <scope>NUCLEOTIDE SEQUENCE [LARGE SCALE GENOMIC DNA]</scope>
    <source>
        <tissue evidence="2">Whole organism</tissue>
    </source>
</reference>
<dbReference type="GO" id="GO:0042073">
    <property type="term" value="P:intraciliary transport"/>
    <property type="evidence" value="ECO:0007669"/>
    <property type="project" value="InterPro"/>
</dbReference>
<evidence type="ECO:0000259" key="1">
    <source>
        <dbReference type="Pfam" id="PF07738"/>
    </source>
</evidence>
<gene>
    <name evidence="2" type="ORF">L798_04214</name>
</gene>
<dbReference type="GO" id="GO:0030992">
    <property type="term" value="C:intraciliary transport particle B"/>
    <property type="evidence" value="ECO:0007669"/>
    <property type="project" value="InterPro"/>
</dbReference>
<evidence type="ECO:0000313" key="3">
    <source>
        <dbReference type="Proteomes" id="UP000027135"/>
    </source>
</evidence>
<dbReference type="Gene3D" id="2.60.120.260">
    <property type="entry name" value="Galactose-binding domain-like"/>
    <property type="match status" value="1"/>
</dbReference>
<dbReference type="OrthoDB" id="271080at2759"/>
<dbReference type="AlphaFoldDB" id="A0A067RBM0"/>
<name>A0A067RBM0_ZOONE</name>
<dbReference type="SUPFAM" id="SSF49785">
    <property type="entry name" value="Galactose-binding domain-like"/>
    <property type="match status" value="1"/>
</dbReference>
<dbReference type="Pfam" id="PF07738">
    <property type="entry name" value="Sad1_UNC"/>
    <property type="match status" value="1"/>
</dbReference>
<dbReference type="EMBL" id="KK852564">
    <property type="protein sequence ID" value="KDR21271.1"/>
    <property type="molecule type" value="Genomic_DNA"/>
</dbReference>
<dbReference type="InterPro" id="IPR012919">
    <property type="entry name" value="SUN_dom"/>
</dbReference>
<proteinExistence type="predicted"/>
<dbReference type="eggNOG" id="KOG3437">
    <property type="taxonomic scope" value="Eukaryota"/>
</dbReference>
<dbReference type="InterPro" id="IPR033558">
    <property type="entry name" value="IFT25"/>
</dbReference>